<feature type="transmembrane region" description="Helical" evidence="1">
    <location>
        <begin position="467"/>
        <end position="490"/>
    </location>
</feature>
<keyword evidence="4" id="KW-1185">Reference proteome</keyword>
<dbReference type="NCBIfam" id="TIGR01460">
    <property type="entry name" value="HAD-SF-IIA"/>
    <property type="match status" value="1"/>
</dbReference>
<accession>B6K6I4</accession>
<sequence>MNVLRTSRSLFLRSFRPSIFSIRNFSKAALPNDVAFAFDIDGVLIRGGRAIKEGTRALQFLKDNKIPFILLTNGGGVHESVRAKLLSTTMQVDLKEKQFCQSHTPFRTLTNKYKNVLVMGGFGNKVRETAEAYGFEKVITDVDVLAKRGIPFWPFTYLTEKDLVSAQDFDDTRPIDAVFTYVDPVNFGLDLQLLMELACSKNGVLGTQSPTMTEGPDIYFSNADLIWPNEYNVPRLGQGAFGICCENVYRALSGKALKCTYYGKPHSVTYKYATNVLNDFRREMNATTPLREIFMVGDNPASDIRGANSFGWTSILVRTGVFQGKENSEQYPAKHVSANVWEAVQWALTHTHKGTVNDSSANGRISGRRAFHSSSISRLQDERVENGVVLLPLAILFIGRDLALISAAFVLRLAYFPKPLTMRRFFDMGIPVTEMHPTRLSKWNTALQLLLLGLLTVEPLIDLDIDGLKVALMYITAITTASSGLSYVFSKKAVKILTKKGSKAL</sequence>
<dbReference type="HOGENOM" id="CLU_458674_0_0_1"/>
<dbReference type="RefSeq" id="XP_002175431.1">
    <property type="nucleotide sequence ID" value="XM_002175395.1"/>
</dbReference>
<reference evidence="2 4" key="1">
    <citation type="journal article" date="2011" name="Science">
        <title>Comparative functional genomics of the fission yeasts.</title>
        <authorList>
            <person name="Rhind N."/>
            <person name="Chen Z."/>
            <person name="Yassour M."/>
            <person name="Thompson D.A."/>
            <person name="Haas B.J."/>
            <person name="Habib N."/>
            <person name="Wapinski I."/>
            <person name="Roy S."/>
            <person name="Lin M.F."/>
            <person name="Heiman D.I."/>
            <person name="Young S.K."/>
            <person name="Furuya K."/>
            <person name="Guo Y."/>
            <person name="Pidoux A."/>
            <person name="Chen H.M."/>
            <person name="Robbertse B."/>
            <person name="Goldberg J.M."/>
            <person name="Aoki K."/>
            <person name="Bayne E.H."/>
            <person name="Berlin A.M."/>
            <person name="Desjardins C.A."/>
            <person name="Dobbs E."/>
            <person name="Dukaj L."/>
            <person name="Fan L."/>
            <person name="FitzGerald M.G."/>
            <person name="French C."/>
            <person name="Gujja S."/>
            <person name="Hansen K."/>
            <person name="Keifenheim D."/>
            <person name="Levin J.Z."/>
            <person name="Mosher R.A."/>
            <person name="Mueller C.A."/>
            <person name="Pfiffner J."/>
            <person name="Priest M."/>
            <person name="Russ C."/>
            <person name="Smialowska A."/>
            <person name="Swoboda P."/>
            <person name="Sykes S.M."/>
            <person name="Vaughn M."/>
            <person name="Vengrova S."/>
            <person name="Yoder R."/>
            <person name="Zeng Q."/>
            <person name="Allshire R."/>
            <person name="Baulcombe D."/>
            <person name="Birren B.W."/>
            <person name="Brown W."/>
            <person name="Ekwall K."/>
            <person name="Kellis M."/>
            <person name="Leatherwood J."/>
            <person name="Levin H."/>
            <person name="Margalit H."/>
            <person name="Martienssen R."/>
            <person name="Nieduszynski C.A."/>
            <person name="Spatafora J.W."/>
            <person name="Friedman N."/>
            <person name="Dalgaard J.Z."/>
            <person name="Baumann P."/>
            <person name="Niki H."/>
            <person name="Regev A."/>
            <person name="Nusbaum C."/>
        </authorList>
    </citation>
    <scope>NUCLEOTIDE SEQUENCE [LARGE SCALE GENOMIC DNA]</scope>
    <source>
        <strain evidence="4">yFS275 / FY16936</strain>
    </source>
</reference>
<dbReference type="OrthoDB" id="270009at2759"/>
<dbReference type="InterPro" id="IPR036412">
    <property type="entry name" value="HAD-like_sf"/>
</dbReference>
<dbReference type="GO" id="GO:0016787">
    <property type="term" value="F:hydrolase activity"/>
    <property type="evidence" value="ECO:0007669"/>
    <property type="project" value="UniProtKB-KW"/>
</dbReference>
<protein>
    <submittedName>
        <fullName evidence="2">Cardiolipin synthase/hydrolase fusion protein</fullName>
    </submittedName>
</protein>
<dbReference type="PANTHER" id="PTHR14269">
    <property type="entry name" value="CDP-DIACYLGLYCEROL--GLYCEROL-3-PHOSPHATE 3-PHOSPHATIDYLTRANSFERASE-RELATED"/>
    <property type="match status" value="1"/>
</dbReference>
<dbReference type="VEuPathDB" id="FungiDB:SJAG_04317"/>
<dbReference type="GO" id="GO:0005739">
    <property type="term" value="C:mitochondrion"/>
    <property type="evidence" value="ECO:0007669"/>
    <property type="project" value="EnsemblFungi"/>
</dbReference>
<evidence type="ECO:0000313" key="3">
    <source>
        <dbReference type="JaponicusDB" id="SJAG_04317"/>
    </source>
</evidence>
<dbReference type="eggNOG" id="KOG1618">
    <property type="taxonomic scope" value="Eukaryota"/>
</dbReference>
<dbReference type="JaponicusDB" id="SJAG_04317">
    <property type="gene designation" value="crd1"/>
</dbReference>
<dbReference type="InterPro" id="IPR006357">
    <property type="entry name" value="HAD-SF_hydro_IIA"/>
</dbReference>
<dbReference type="STRING" id="402676.B6K6I4"/>
<dbReference type="Proteomes" id="UP000001744">
    <property type="component" value="Unassembled WGS sequence"/>
</dbReference>
<proteinExistence type="predicted"/>
<keyword evidence="1" id="KW-0472">Membrane</keyword>
<keyword evidence="1" id="KW-1133">Transmembrane helix</keyword>
<dbReference type="GO" id="GO:0032049">
    <property type="term" value="P:cardiolipin biosynthetic process"/>
    <property type="evidence" value="ECO:0007669"/>
    <property type="project" value="EnsemblFungi"/>
</dbReference>
<dbReference type="EMBL" id="KE651167">
    <property type="protein sequence ID" value="EEB09138.1"/>
    <property type="molecule type" value="Genomic_DNA"/>
</dbReference>
<dbReference type="SUPFAM" id="SSF56784">
    <property type="entry name" value="HAD-like"/>
    <property type="match status" value="1"/>
</dbReference>
<dbReference type="AlphaFoldDB" id="B6K6I4"/>
<keyword evidence="1" id="KW-0812">Transmembrane</keyword>
<dbReference type="GO" id="GO:0055091">
    <property type="term" value="P:phospholipid homeostasis"/>
    <property type="evidence" value="ECO:0007669"/>
    <property type="project" value="EnsemblFungi"/>
</dbReference>
<dbReference type="eggNOG" id="KOG1617">
    <property type="taxonomic scope" value="Eukaryota"/>
</dbReference>
<dbReference type="GO" id="GO:0043337">
    <property type="term" value="F:cardiolipin synthase (CMP-forming)"/>
    <property type="evidence" value="ECO:0007669"/>
    <property type="project" value="EnsemblFungi"/>
</dbReference>
<evidence type="ECO:0000313" key="4">
    <source>
        <dbReference type="Proteomes" id="UP000001744"/>
    </source>
</evidence>
<dbReference type="InterPro" id="IPR006353">
    <property type="entry name" value="HAD-SF_hydro_IIA_CECR5"/>
</dbReference>
<dbReference type="OMA" id="FCQSHTP"/>
<dbReference type="GeneID" id="7052579"/>
<dbReference type="Pfam" id="PF13344">
    <property type="entry name" value="Hydrolase_6"/>
    <property type="match status" value="1"/>
</dbReference>
<dbReference type="Pfam" id="PF13242">
    <property type="entry name" value="Hydrolase_like"/>
    <property type="match status" value="1"/>
</dbReference>
<dbReference type="Gene3D" id="3.40.50.1000">
    <property type="entry name" value="HAD superfamily/HAD-like"/>
    <property type="match status" value="2"/>
</dbReference>
<organism evidence="2 4">
    <name type="scientific">Schizosaccharomyces japonicus (strain yFS275 / FY16936)</name>
    <name type="common">Fission yeast</name>
    <dbReference type="NCBI Taxonomy" id="402676"/>
    <lineage>
        <taxon>Eukaryota</taxon>
        <taxon>Fungi</taxon>
        <taxon>Dikarya</taxon>
        <taxon>Ascomycota</taxon>
        <taxon>Taphrinomycotina</taxon>
        <taxon>Schizosaccharomycetes</taxon>
        <taxon>Schizosaccharomycetales</taxon>
        <taxon>Schizosaccharomycetaceae</taxon>
        <taxon>Schizosaccharomyces</taxon>
    </lineage>
</organism>
<name>B6K6I4_SCHJY</name>
<dbReference type="InterPro" id="IPR023214">
    <property type="entry name" value="HAD_sf"/>
</dbReference>
<evidence type="ECO:0000313" key="2">
    <source>
        <dbReference type="EMBL" id="EEB09138.1"/>
    </source>
</evidence>
<gene>
    <name evidence="3" type="primary">crd1</name>
    <name evidence="2" type="ORF">SJAG_04317</name>
</gene>
<dbReference type="PANTHER" id="PTHR14269:SF57">
    <property type="entry name" value="SUPERFAMILY HYDROLASE, PUTATIVE (AFU_ORTHOLOGUE AFUA_2G02580)-RELATED"/>
    <property type="match status" value="1"/>
</dbReference>
<evidence type="ECO:0000256" key="1">
    <source>
        <dbReference type="SAM" id="Phobius"/>
    </source>
</evidence>
<dbReference type="NCBIfam" id="TIGR01456">
    <property type="entry name" value="CECR5"/>
    <property type="match status" value="1"/>
</dbReference>
<dbReference type="InterPro" id="IPR050324">
    <property type="entry name" value="CDP-alcohol_PTase-I"/>
</dbReference>